<evidence type="ECO:0000313" key="13">
    <source>
        <dbReference type="Proteomes" id="UP000198793"/>
    </source>
</evidence>
<evidence type="ECO:0000256" key="6">
    <source>
        <dbReference type="ARBA" id="ARBA00023053"/>
    </source>
</evidence>
<dbReference type="NCBIfam" id="TIGR03692">
    <property type="entry name" value="ATP_dep_HslV"/>
    <property type="match status" value="1"/>
</dbReference>
<comment type="catalytic activity">
    <reaction evidence="7 11">
        <text>ATP-dependent cleavage of peptide bonds with broad specificity.</text>
        <dbReference type="EC" id="3.4.25.2"/>
    </reaction>
</comment>
<feature type="binding site" evidence="11">
    <location>
        <position position="209"/>
    </location>
    <ligand>
        <name>Na(+)</name>
        <dbReference type="ChEBI" id="CHEBI:29101"/>
    </ligand>
</feature>
<accession>A0A1H0K4B4</accession>
<evidence type="ECO:0000256" key="4">
    <source>
        <dbReference type="ARBA" id="ARBA00022698"/>
    </source>
</evidence>
<comment type="activity regulation">
    <text evidence="11">Allosterically activated by HslU binding.</text>
</comment>
<evidence type="ECO:0000256" key="1">
    <source>
        <dbReference type="ARBA" id="ARBA00006053"/>
    </source>
</evidence>
<keyword evidence="11" id="KW-0963">Cytoplasm</keyword>
<dbReference type="GO" id="GO:0051603">
    <property type="term" value="P:proteolysis involved in protein catabolic process"/>
    <property type="evidence" value="ECO:0007669"/>
    <property type="project" value="InterPro"/>
</dbReference>
<dbReference type="InterPro" id="IPR001353">
    <property type="entry name" value="Proteasome_sua/b"/>
</dbReference>
<dbReference type="EMBL" id="FNIT01000007">
    <property type="protein sequence ID" value="SDO50613.1"/>
    <property type="molecule type" value="Genomic_DNA"/>
</dbReference>
<dbReference type="Pfam" id="PF00227">
    <property type="entry name" value="Proteasome"/>
    <property type="match status" value="1"/>
</dbReference>
<dbReference type="GO" id="GO:0004298">
    <property type="term" value="F:threonine-type endopeptidase activity"/>
    <property type="evidence" value="ECO:0007669"/>
    <property type="project" value="UniProtKB-KW"/>
</dbReference>
<evidence type="ECO:0000313" key="12">
    <source>
        <dbReference type="EMBL" id="SDO50613.1"/>
    </source>
</evidence>
<feature type="binding site" evidence="11">
    <location>
        <position position="212"/>
    </location>
    <ligand>
        <name>Na(+)</name>
        <dbReference type="ChEBI" id="CHEBI:29101"/>
    </ligand>
</feature>
<evidence type="ECO:0000256" key="2">
    <source>
        <dbReference type="ARBA" id="ARBA00022533"/>
    </source>
</evidence>
<dbReference type="GO" id="GO:0046872">
    <property type="term" value="F:metal ion binding"/>
    <property type="evidence" value="ECO:0007669"/>
    <property type="project" value="UniProtKB-KW"/>
</dbReference>
<keyword evidence="2 11" id="KW-0021">Allosteric enzyme</keyword>
<comment type="subcellular location">
    <subcellularLocation>
        <location evidence="11">Cytoplasm</location>
    </subcellularLocation>
</comment>
<dbReference type="Proteomes" id="UP000198793">
    <property type="component" value="Unassembled WGS sequence"/>
</dbReference>
<dbReference type="PANTHER" id="PTHR32194">
    <property type="entry name" value="METALLOPROTEASE TLDD"/>
    <property type="match status" value="1"/>
</dbReference>
<dbReference type="FunFam" id="3.60.20.10:FF:000002">
    <property type="entry name" value="ATP-dependent protease subunit HslV"/>
    <property type="match status" value="1"/>
</dbReference>
<dbReference type="InterPro" id="IPR022281">
    <property type="entry name" value="ATP-dep_Prtase_HsIV_su"/>
</dbReference>
<dbReference type="HAMAP" id="MF_00248">
    <property type="entry name" value="HslV"/>
    <property type="match status" value="1"/>
</dbReference>
<dbReference type="PROSITE" id="PS51476">
    <property type="entry name" value="PROTEASOME_BETA_2"/>
    <property type="match status" value="1"/>
</dbReference>
<evidence type="ECO:0000256" key="3">
    <source>
        <dbReference type="ARBA" id="ARBA00022670"/>
    </source>
</evidence>
<comment type="similarity">
    <text evidence="1 11">Belongs to the peptidase T1B family. HslV subfamily.</text>
</comment>
<keyword evidence="5 11" id="KW-0378">Hydrolase</keyword>
<dbReference type="InterPro" id="IPR023333">
    <property type="entry name" value="Proteasome_suB-type"/>
</dbReference>
<evidence type="ECO:0000256" key="8">
    <source>
        <dbReference type="ARBA" id="ARBA00064434"/>
    </source>
</evidence>
<keyword evidence="6 11" id="KW-0915">Sodium</keyword>
<comment type="subunit">
    <text evidence="8 11">A double ring-shaped homohexamer of HslV is capped on each side by a ring-shaped HslU homohexamer. The assembly of the HslU/HslV complex is dependent on binding of ATP.</text>
</comment>
<dbReference type="CDD" id="cd01913">
    <property type="entry name" value="protease_HslV"/>
    <property type="match status" value="1"/>
</dbReference>
<keyword evidence="11" id="KW-0479">Metal-binding</keyword>
<proteinExistence type="inferred from homology"/>
<reference evidence="12 13" key="1">
    <citation type="submission" date="2016-10" db="EMBL/GenBank/DDBJ databases">
        <authorList>
            <person name="de Groot N.N."/>
        </authorList>
    </citation>
    <scope>NUCLEOTIDE SEQUENCE [LARGE SCALE GENOMIC DNA]</scope>
    <source>
        <strain evidence="13">L7-484,KACC 16230,DSM 25025</strain>
    </source>
</reference>
<keyword evidence="4 11" id="KW-0888">Threonine protease</keyword>
<name>A0A1H0K4B4_9HYPH</name>
<dbReference type="GO" id="GO:0005839">
    <property type="term" value="C:proteasome core complex"/>
    <property type="evidence" value="ECO:0007669"/>
    <property type="project" value="InterPro"/>
</dbReference>
<gene>
    <name evidence="11" type="primary">hslV</name>
    <name evidence="12" type="ORF">SAMN05192530_10781</name>
</gene>
<evidence type="ECO:0000256" key="11">
    <source>
        <dbReference type="HAMAP-Rule" id="MF_00248"/>
    </source>
</evidence>
<feature type="active site" evidence="11">
    <location>
        <position position="54"/>
    </location>
</feature>
<organism evidence="12 13">
    <name type="scientific">Aureimonas jatrophae</name>
    <dbReference type="NCBI Taxonomy" id="1166073"/>
    <lineage>
        <taxon>Bacteria</taxon>
        <taxon>Pseudomonadati</taxon>
        <taxon>Pseudomonadota</taxon>
        <taxon>Alphaproteobacteria</taxon>
        <taxon>Hyphomicrobiales</taxon>
        <taxon>Aurantimonadaceae</taxon>
        <taxon>Aureimonas</taxon>
    </lineage>
</organism>
<evidence type="ECO:0000256" key="7">
    <source>
        <dbReference type="ARBA" id="ARBA00052385"/>
    </source>
</evidence>
<dbReference type="EC" id="3.4.25.2" evidence="9 11"/>
<dbReference type="STRING" id="1166073.SAMN05192530_10781"/>
<dbReference type="PANTHER" id="PTHR32194:SF7">
    <property type="entry name" value="ATP-DEPENDENT PROTEASE SUBUNIT HSLV"/>
    <property type="match status" value="1"/>
</dbReference>
<feature type="binding site" evidence="11">
    <location>
        <position position="215"/>
    </location>
    <ligand>
        <name>Na(+)</name>
        <dbReference type="ChEBI" id="CHEBI:29101"/>
    </ligand>
</feature>
<sequence length="227" mass="24320">MSLPGRGRSPVLDPERPALGVAAPRAHMGGERALGPAWMGVMMDRHDPAMMYGTTIVTVRKGGRVVVAGDGQVSLGNTVMKGNAKKVRRLGKNGQVIAGFAGATADAFTLLERLEAKLEQYPDQLTRACVELAKDWRTDRYLRRLEAMMIVADRNVTLTLTGNGDVLEPENGVIAIGSGGNYALAAARALADTDLEAEEIARRAMRIAAEICIYTNDNVVLEAMDAV</sequence>
<evidence type="ECO:0000256" key="5">
    <source>
        <dbReference type="ARBA" id="ARBA00022801"/>
    </source>
</evidence>
<keyword evidence="3 11" id="KW-0645">Protease</keyword>
<protein>
    <recommendedName>
        <fullName evidence="10 11">ATP-dependent protease subunit HslV</fullName>
        <ecNumber evidence="9 11">3.4.25.2</ecNumber>
    </recommendedName>
</protein>
<evidence type="ECO:0000256" key="9">
    <source>
        <dbReference type="ARBA" id="ARBA00066335"/>
    </source>
</evidence>
<dbReference type="NCBIfam" id="NF003964">
    <property type="entry name" value="PRK05456.1"/>
    <property type="match status" value="1"/>
</dbReference>
<dbReference type="AlphaFoldDB" id="A0A1H0K4B4"/>
<dbReference type="InterPro" id="IPR029055">
    <property type="entry name" value="Ntn_hydrolases_N"/>
</dbReference>
<dbReference type="Gene3D" id="3.60.20.10">
    <property type="entry name" value="Glutamine Phosphoribosylpyrophosphate, subunit 1, domain 1"/>
    <property type="match status" value="1"/>
</dbReference>
<comment type="function">
    <text evidence="11">Protease subunit of a proteasome-like degradation complex believed to be a general protein degrading machinery.</text>
</comment>
<evidence type="ECO:0000256" key="10">
    <source>
        <dbReference type="ARBA" id="ARBA00074399"/>
    </source>
</evidence>
<dbReference type="GO" id="GO:0009376">
    <property type="term" value="C:HslUV protease complex"/>
    <property type="evidence" value="ECO:0007669"/>
    <property type="project" value="UniProtKB-UniRule"/>
</dbReference>
<keyword evidence="13" id="KW-1185">Reference proteome</keyword>
<dbReference type="SUPFAM" id="SSF56235">
    <property type="entry name" value="N-terminal nucleophile aminohydrolases (Ntn hydrolases)"/>
    <property type="match status" value="1"/>
</dbReference>